<dbReference type="Gene3D" id="3.40.50.720">
    <property type="entry name" value="NAD(P)-binding Rossmann-like Domain"/>
    <property type="match status" value="1"/>
</dbReference>
<keyword evidence="6" id="KW-0521">NADP</keyword>
<dbReference type="InterPro" id="IPR029903">
    <property type="entry name" value="RmlD-like-bd"/>
</dbReference>
<dbReference type="OrthoDB" id="9803892at2"/>
<evidence type="ECO:0000256" key="4">
    <source>
        <dbReference type="ARBA" id="ARBA00017099"/>
    </source>
</evidence>
<evidence type="ECO:0000256" key="3">
    <source>
        <dbReference type="ARBA" id="ARBA00012929"/>
    </source>
</evidence>
<dbReference type="UniPathway" id="UPA00124"/>
<comment type="function">
    <text evidence="6">Catalyzes the reduction of dTDP-6-deoxy-L-lyxo-4-hexulose to yield dTDP-L-rhamnose.</text>
</comment>
<evidence type="ECO:0000256" key="1">
    <source>
        <dbReference type="ARBA" id="ARBA00004781"/>
    </source>
</evidence>
<comment type="similarity">
    <text evidence="2 6">Belongs to the dTDP-4-dehydrorhamnose reductase family.</text>
</comment>
<evidence type="ECO:0000313" key="8">
    <source>
        <dbReference type="EMBL" id="TXS90406.1"/>
    </source>
</evidence>
<dbReference type="InterPro" id="IPR005913">
    <property type="entry name" value="dTDP_dehydrorham_reduct"/>
</dbReference>
<dbReference type="Gene3D" id="3.90.25.10">
    <property type="entry name" value="UDP-galactose 4-epimerase, domain 1"/>
    <property type="match status" value="1"/>
</dbReference>
<evidence type="ECO:0000256" key="2">
    <source>
        <dbReference type="ARBA" id="ARBA00010944"/>
    </source>
</evidence>
<dbReference type="AlphaFoldDB" id="A0A5C8ZPG0"/>
<keyword evidence="9" id="KW-1185">Reference proteome</keyword>
<dbReference type="GO" id="GO:0009243">
    <property type="term" value="P:O antigen biosynthetic process"/>
    <property type="evidence" value="ECO:0007669"/>
    <property type="project" value="UniProtKB-UniPathway"/>
</dbReference>
<gene>
    <name evidence="8" type="ORF">FVW59_13750</name>
</gene>
<dbReference type="PANTHER" id="PTHR10491">
    <property type="entry name" value="DTDP-4-DEHYDRORHAMNOSE REDUCTASE"/>
    <property type="match status" value="1"/>
</dbReference>
<dbReference type="EMBL" id="VRYZ01000006">
    <property type="protein sequence ID" value="TXS90406.1"/>
    <property type="molecule type" value="Genomic_DNA"/>
</dbReference>
<evidence type="ECO:0000259" key="7">
    <source>
        <dbReference type="Pfam" id="PF04321"/>
    </source>
</evidence>
<accession>A0A5C8ZPG0</accession>
<dbReference type="SUPFAM" id="SSF51735">
    <property type="entry name" value="NAD(P)-binding Rossmann-fold domains"/>
    <property type="match status" value="1"/>
</dbReference>
<dbReference type="GO" id="GO:0008831">
    <property type="term" value="F:dTDP-4-dehydrorhamnose reductase activity"/>
    <property type="evidence" value="ECO:0007669"/>
    <property type="project" value="UniProtKB-EC"/>
</dbReference>
<dbReference type="UniPathway" id="UPA00281"/>
<feature type="domain" description="RmlD-like substrate binding" evidence="7">
    <location>
        <begin position="4"/>
        <end position="281"/>
    </location>
</feature>
<dbReference type="PANTHER" id="PTHR10491:SF4">
    <property type="entry name" value="METHIONINE ADENOSYLTRANSFERASE 2 SUBUNIT BETA"/>
    <property type="match status" value="1"/>
</dbReference>
<comment type="pathway">
    <text evidence="1 6">Carbohydrate biosynthesis; dTDP-L-rhamnose biosynthesis.</text>
</comment>
<dbReference type="EC" id="1.1.1.133" evidence="3 6"/>
<protein>
    <recommendedName>
        <fullName evidence="4 6">dTDP-4-dehydrorhamnose reductase</fullName>
        <ecNumber evidence="3 6">1.1.1.133</ecNumber>
    </recommendedName>
</protein>
<organism evidence="8 9">
    <name type="scientific">Parahaliea aestuarii</name>
    <dbReference type="NCBI Taxonomy" id="1852021"/>
    <lineage>
        <taxon>Bacteria</taxon>
        <taxon>Pseudomonadati</taxon>
        <taxon>Pseudomonadota</taxon>
        <taxon>Gammaproteobacteria</taxon>
        <taxon>Cellvibrionales</taxon>
        <taxon>Halieaceae</taxon>
        <taxon>Parahaliea</taxon>
    </lineage>
</organism>
<comment type="caution">
    <text evidence="8">The sequence shown here is derived from an EMBL/GenBank/DDBJ whole genome shotgun (WGS) entry which is preliminary data.</text>
</comment>
<evidence type="ECO:0000256" key="5">
    <source>
        <dbReference type="ARBA" id="ARBA00048200"/>
    </source>
</evidence>
<name>A0A5C8ZPG0_9GAMM</name>
<evidence type="ECO:0000313" key="9">
    <source>
        <dbReference type="Proteomes" id="UP000321933"/>
    </source>
</evidence>
<proteinExistence type="inferred from homology"/>
<dbReference type="Proteomes" id="UP000321933">
    <property type="component" value="Unassembled WGS sequence"/>
</dbReference>
<dbReference type="InterPro" id="IPR036291">
    <property type="entry name" value="NAD(P)-bd_dom_sf"/>
</dbReference>
<comment type="cofactor">
    <cofactor evidence="6">
        <name>Mg(2+)</name>
        <dbReference type="ChEBI" id="CHEBI:18420"/>
    </cofactor>
    <text evidence="6">Binds 1 Mg(2+) ion per monomer.</text>
</comment>
<evidence type="ECO:0000256" key="6">
    <source>
        <dbReference type="RuleBase" id="RU364082"/>
    </source>
</evidence>
<sequence>MRVRILLIGSDTSFGYALEQQLSRWGRHEFESIGFAASRWRSERHAKKAVRRTRPDVVVDARLQGAVDSGEQLFDPDVERCHWLAKACQRSGAIYLMLSSARVFAGEQERPYTEQDVPDNSETIGRLLQRGEELVAQTCERHLLLRLGPVFSHRGRNVMTHMLGQLMQGGTLTLDNSLRGCPVPSLDAARVVSGVLDQLSAGANSWGVFHYGSSDATHCYEFAEVLLAAASQFSEFGPQAVTLREQEAGYTLSRRLDCNRLRNTFAIKQVPWRGFVADAVKLYFDNLKSTES</sequence>
<dbReference type="Pfam" id="PF04321">
    <property type="entry name" value="RmlD_sub_bind"/>
    <property type="match status" value="1"/>
</dbReference>
<dbReference type="GO" id="GO:0019305">
    <property type="term" value="P:dTDP-rhamnose biosynthetic process"/>
    <property type="evidence" value="ECO:0007669"/>
    <property type="project" value="UniProtKB-UniPathway"/>
</dbReference>
<comment type="catalytic activity">
    <reaction evidence="5 6">
        <text>dTDP-beta-L-rhamnose + NADP(+) = dTDP-4-dehydro-beta-L-rhamnose + NADPH + H(+)</text>
        <dbReference type="Rhea" id="RHEA:21796"/>
        <dbReference type="ChEBI" id="CHEBI:15378"/>
        <dbReference type="ChEBI" id="CHEBI:57510"/>
        <dbReference type="ChEBI" id="CHEBI:57783"/>
        <dbReference type="ChEBI" id="CHEBI:58349"/>
        <dbReference type="ChEBI" id="CHEBI:62830"/>
        <dbReference type="EC" id="1.1.1.133"/>
    </reaction>
</comment>
<dbReference type="GO" id="GO:0005829">
    <property type="term" value="C:cytosol"/>
    <property type="evidence" value="ECO:0007669"/>
    <property type="project" value="TreeGrafter"/>
</dbReference>
<keyword evidence="6" id="KW-0560">Oxidoreductase</keyword>
<reference evidence="8 9" key="1">
    <citation type="submission" date="2019-08" db="EMBL/GenBank/DDBJ databases">
        <title>Parahaliea maris sp. nov., isolated from the surface seawater.</title>
        <authorList>
            <person name="Liu Y."/>
        </authorList>
    </citation>
    <scope>NUCLEOTIDE SEQUENCE [LARGE SCALE GENOMIC DNA]</scope>
    <source>
        <strain evidence="8 9">S2-26</strain>
    </source>
</reference>